<evidence type="ECO:0000256" key="1">
    <source>
        <dbReference type="ARBA" id="ARBA00022857"/>
    </source>
</evidence>
<dbReference type="VEuPathDB" id="MicrosporidiaDB:NCER_101810"/>
<dbReference type="GO" id="GO:0016491">
    <property type="term" value="F:oxidoreductase activity"/>
    <property type="evidence" value="ECO:0007669"/>
    <property type="project" value="UniProtKB-KW"/>
</dbReference>
<dbReference type="VEuPathDB" id="MicrosporidiaDB:AAJ76_200073441"/>
<keyword evidence="4" id="KW-1185">Reference proteome</keyword>
<protein>
    <submittedName>
        <fullName evidence="3">Estradiol 17-beta-dehydrogenase 12</fullName>
    </submittedName>
</protein>
<gene>
    <name evidence="3" type="ORF">AAJ76_200073441</name>
</gene>
<keyword evidence="2" id="KW-0560">Oxidoreductase</keyword>
<dbReference type="Gene3D" id="3.40.50.720">
    <property type="entry name" value="NAD(P)-binding Rossmann-like Domain"/>
    <property type="match status" value="1"/>
</dbReference>
<dbReference type="GO" id="GO:0005783">
    <property type="term" value="C:endoplasmic reticulum"/>
    <property type="evidence" value="ECO:0007669"/>
    <property type="project" value="TreeGrafter"/>
</dbReference>
<dbReference type="EMBL" id="JPQZ01000002">
    <property type="protein sequence ID" value="KKO76541.1"/>
    <property type="molecule type" value="Genomic_DNA"/>
</dbReference>
<dbReference type="SUPFAM" id="SSF51735">
    <property type="entry name" value="NAD(P)-binding Rossmann-fold domains"/>
    <property type="match status" value="1"/>
</dbReference>
<organism evidence="3 4">
    <name type="scientific">Vairimorpha ceranae</name>
    <dbReference type="NCBI Taxonomy" id="40302"/>
    <lineage>
        <taxon>Eukaryota</taxon>
        <taxon>Fungi</taxon>
        <taxon>Fungi incertae sedis</taxon>
        <taxon>Microsporidia</taxon>
        <taxon>Nosematidae</taxon>
        <taxon>Vairimorpha</taxon>
    </lineage>
</organism>
<dbReference type="PANTHER" id="PTHR43086:SF2">
    <property type="entry name" value="HYDROXYSTEROID DEHYDROGENASE-LIKE PROTEIN 1"/>
    <property type="match status" value="1"/>
</dbReference>
<keyword evidence="1" id="KW-0521">NADP</keyword>
<dbReference type="AlphaFoldDB" id="A0A0F9WGW3"/>
<dbReference type="InterPro" id="IPR036291">
    <property type="entry name" value="NAD(P)-bd_dom_sf"/>
</dbReference>
<evidence type="ECO:0000313" key="3">
    <source>
        <dbReference type="EMBL" id="KKO76541.1"/>
    </source>
</evidence>
<dbReference type="Proteomes" id="UP000034350">
    <property type="component" value="Unassembled WGS sequence"/>
</dbReference>
<dbReference type="OrthoDB" id="5545019at2759"/>
<comment type="caution">
    <text evidence="3">The sequence shown here is derived from an EMBL/GenBank/DDBJ whole genome shotgun (WGS) entry which is preliminary data.</text>
</comment>
<sequence>MFLSFVCKARGLILLYNFGNYLFEYIWSYLTNSTVWEKIENKFVVVTGATQGIGKEICKQLAFRKVKLLMIDNNKDKLESLKNELASQIECEFYVIDFKITAENYNVFSFLEDYDVAVLINAATTADRGVESFLNRRNDVIIQTNILSTVHITHRVAAQMTEKKLGYILFIGDSAFDIPVPYIAVYSATLAFLNQFASSLYYEINKYGIVVEYINYSPVLKAQLDTYNSIDTKKFVTSLFKTFGSNRRIIPRLKHIFWQCIVDLIPRWIIGRYKSNIHEKIELKREFLEQKKKQ</sequence>
<evidence type="ECO:0000256" key="2">
    <source>
        <dbReference type="ARBA" id="ARBA00023002"/>
    </source>
</evidence>
<dbReference type="InterPro" id="IPR002347">
    <property type="entry name" value="SDR_fam"/>
</dbReference>
<proteinExistence type="predicted"/>
<dbReference type="GO" id="GO:0030497">
    <property type="term" value="P:fatty acid elongation"/>
    <property type="evidence" value="ECO:0007669"/>
    <property type="project" value="TreeGrafter"/>
</dbReference>
<dbReference type="OMA" id="LVAPGMM"/>
<dbReference type="PANTHER" id="PTHR43086">
    <property type="entry name" value="VERY-LONG-CHAIN 3-OXOOACYL-COA REDUCTASE"/>
    <property type="match status" value="1"/>
</dbReference>
<evidence type="ECO:0000313" key="4">
    <source>
        <dbReference type="Proteomes" id="UP000034350"/>
    </source>
</evidence>
<dbReference type="GeneID" id="36319440"/>
<name>A0A0F9WGW3_9MICR</name>
<dbReference type="RefSeq" id="XP_024332283.1">
    <property type="nucleotide sequence ID" value="XM_024474516.1"/>
</dbReference>
<accession>A0A0F9WGW3</accession>
<reference evidence="3 4" key="1">
    <citation type="journal article" date="2015" name="Environ. Microbiol.">
        <title>Genome analyses suggest the presence of polyploidy and recent human-driven expansions in eight global populations of the honeybee pathogen Nosema ceranae.</title>
        <authorList>
            <person name="Pelin A."/>
            <person name="Selman M."/>
            <person name="Aris-Brosou S."/>
            <person name="Farinelli L."/>
            <person name="Corradi N."/>
        </authorList>
    </citation>
    <scope>NUCLEOTIDE SEQUENCE [LARGE SCALE GENOMIC DNA]</scope>
    <source>
        <strain evidence="3 4">PA08 1199</strain>
    </source>
</reference>
<dbReference type="Pfam" id="PF00106">
    <property type="entry name" value="adh_short"/>
    <property type="match status" value="1"/>
</dbReference>